<dbReference type="GO" id="GO:0035539">
    <property type="term" value="F:8-oxo-7,8-dihydrodeoxyguanosine triphosphate pyrophosphatase activity"/>
    <property type="evidence" value="ECO:0007669"/>
    <property type="project" value="UniProtKB-EC"/>
</dbReference>
<keyword evidence="15" id="KW-1185">Reference proteome</keyword>
<dbReference type="Pfam" id="PF00293">
    <property type="entry name" value="NUDIX"/>
    <property type="match status" value="1"/>
</dbReference>
<evidence type="ECO:0000256" key="5">
    <source>
        <dbReference type="ARBA" id="ARBA00022723"/>
    </source>
</evidence>
<dbReference type="SUPFAM" id="SSF56112">
    <property type="entry name" value="Protein kinase-like (PK-like)"/>
    <property type="match status" value="1"/>
</dbReference>
<dbReference type="GO" id="GO:0044715">
    <property type="term" value="F:8-oxo-dGDP phosphatase activity"/>
    <property type="evidence" value="ECO:0007669"/>
    <property type="project" value="TreeGrafter"/>
</dbReference>
<evidence type="ECO:0000256" key="3">
    <source>
        <dbReference type="ARBA" id="ARBA00022457"/>
    </source>
</evidence>
<dbReference type="Gene3D" id="3.90.79.10">
    <property type="entry name" value="Nucleoside Triphosphate Pyrophosphohydrolase"/>
    <property type="match status" value="1"/>
</dbReference>
<dbReference type="InterPro" id="IPR011009">
    <property type="entry name" value="Kinase-like_dom_sf"/>
</dbReference>
<evidence type="ECO:0000256" key="8">
    <source>
        <dbReference type="ARBA" id="ARBA00022842"/>
    </source>
</evidence>
<proteinExistence type="inferred from homology"/>
<evidence type="ECO:0000259" key="13">
    <source>
        <dbReference type="PROSITE" id="PS51462"/>
    </source>
</evidence>
<dbReference type="GO" id="GO:0044716">
    <property type="term" value="F:8-oxo-GDP phosphatase activity"/>
    <property type="evidence" value="ECO:0007669"/>
    <property type="project" value="TreeGrafter"/>
</dbReference>
<keyword evidence="6" id="KW-0227">DNA damage</keyword>
<dbReference type="AlphaFoldDB" id="A0A2T0ZZP1"/>
<evidence type="ECO:0000256" key="2">
    <source>
        <dbReference type="ARBA" id="ARBA00005582"/>
    </source>
</evidence>
<keyword evidence="5" id="KW-0479">Metal-binding</keyword>
<dbReference type="PROSITE" id="PS00893">
    <property type="entry name" value="NUDIX_BOX"/>
    <property type="match status" value="1"/>
</dbReference>
<evidence type="ECO:0000256" key="10">
    <source>
        <dbReference type="ARBA" id="ARBA00035861"/>
    </source>
</evidence>
<evidence type="ECO:0000256" key="6">
    <source>
        <dbReference type="ARBA" id="ARBA00022763"/>
    </source>
</evidence>
<organism evidence="14 15">
    <name type="scientific">Antricoccus suffuscus</name>
    <dbReference type="NCBI Taxonomy" id="1629062"/>
    <lineage>
        <taxon>Bacteria</taxon>
        <taxon>Bacillati</taxon>
        <taxon>Actinomycetota</taxon>
        <taxon>Actinomycetes</taxon>
        <taxon>Geodermatophilales</taxon>
        <taxon>Antricoccaceae</taxon>
        <taxon>Antricoccus</taxon>
    </lineage>
</organism>
<dbReference type="InterPro" id="IPR020476">
    <property type="entry name" value="Nudix_hydrolase"/>
</dbReference>
<dbReference type="GO" id="GO:0006281">
    <property type="term" value="P:DNA repair"/>
    <property type="evidence" value="ECO:0007669"/>
    <property type="project" value="UniProtKB-KW"/>
</dbReference>
<comment type="catalytic activity">
    <reaction evidence="10">
        <text>8-oxo-dGTP + H2O = 8-oxo-dGMP + diphosphate + H(+)</text>
        <dbReference type="Rhea" id="RHEA:31575"/>
        <dbReference type="ChEBI" id="CHEBI:15377"/>
        <dbReference type="ChEBI" id="CHEBI:15378"/>
        <dbReference type="ChEBI" id="CHEBI:33019"/>
        <dbReference type="ChEBI" id="CHEBI:63224"/>
        <dbReference type="ChEBI" id="CHEBI:77896"/>
        <dbReference type="EC" id="3.6.1.55"/>
    </reaction>
</comment>
<reference evidence="14 15" key="1">
    <citation type="submission" date="2018-03" db="EMBL/GenBank/DDBJ databases">
        <title>Genomic Encyclopedia of Archaeal and Bacterial Type Strains, Phase II (KMG-II): from individual species to whole genera.</title>
        <authorList>
            <person name="Goeker M."/>
        </authorList>
    </citation>
    <scope>NUCLEOTIDE SEQUENCE [LARGE SCALE GENOMIC DNA]</scope>
    <source>
        <strain evidence="14 15">DSM 100065</strain>
    </source>
</reference>
<dbReference type="Proteomes" id="UP000237752">
    <property type="component" value="Unassembled WGS sequence"/>
</dbReference>
<evidence type="ECO:0000256" key="1">
    <source>
        <dbReference type="ARBA" id="ARBA00001946"/>
    </source>
</evidence>
<comment type="cofactor">
    <cofactor evidence="1">
        <name>Mg(2+)</name>
        <dbReference type="ChEBI" id="CHEBI:18420"/>
    </cofactor>
</comment>
<keyword evidence="8" id="KW-0460">Magnesium</keyword>
<dbReference type="Gene3D" id="3.90.1200.10">
    <property type="match status" value="1"/>
</dbReference>
<dbReference type="EMBL" id="PVUE01000008">
    <property type="protein sequence ID" value="PRZ41821.1"/>
    <property type="molecule type" value="Genomic_DNA"/>
</dbReference>
<evidence type="ECO:0000256" key="7">
    <source>
        <dbReference type="ARBA" id="ARBA00022801"/>
    </source>
</evidence>
<dbReference type="RefSeq" id="WP_238145370.1">
    <property type="nucleotide sequence ID" value="NZ_PVUE01000008.1"/>
</dbReference>
<dbReference type="Pfam" id="PF01636">
    <property type="entry name" value="APH"/>
    <property type="match status" value="1"/>
</dbReference>
<dbReference type="GO" id="GO:0006260">
    <property type="term" value="P:DNA replication"/>
    <property type="evidence" value="ECO:0007669"/>
    <property type="project" value="UniProtKB-KW"/>
</dbReference>
<dbReference type="PROSITE" id="PS51462">
    <property type="entry name" value="NUDIX"/>
    <property type="match status" value="1"/>
</dbReference>
<accession>A0A2T0ZZP1</accession>
<keyword evidence="3" id="KW-0515">Mutator protein</keyword>
<dbReference type="InterPro" id="IPR015797">
    <property type="entry name" value="NUDIX_hydrolase-like_dom_sf"/>
</dbReference>
<keyword evidence="4" id="KW-0235">DNA replication</keyword>
<evidence type="ECO:0000256" key="4">
    <source>
        <dbReference type="ARBA" id="ARBA00022705"/>
    </source>
</evidence>
<dbReference type="GO" id="GO:0046872">
    <property type="term" value="F:metal ion binding"/>
    <property type="evidence" value="ECO:0007669"/>
    <property type="project" value="UniProtKB-KW"/>
</dbReference>
<dbReference type="InterPro" id="IPR047127">
    <property type="entry name" value="MutT-like"/>
</dbReference>
<evidence type="ECO:0000256" key="9">
    <source>
        <dbReference type="ARBA" id="ARBA00023204"/>
    </source>
</evidence>
<dbReference type="PANTHER" id="PTHR47707:SF1">
    <property type="entry name" value="NUDIX HYDROLASE FAMILY PROTEIN"/>
    <property type="match status" value="1"/>
</dbReference>
<dbReference type="PRINTS" id="PR00502">
    <property type="entry name" value="NUDIXFAMILY"/>
</dbReference>
<comment type="similarity">
    <text evidence="2 12">Belongs to the Nudix hydrolase family.</text>
</comment>
<sequence>MESTDRVVVGVAVVRDGLLLAAQRTSPPAAAGRWELPGGKVEPGESLAQAAVREIQEELGCTVVAGADLGVSSPVRPGLTLRVVLASLASGEPTALEHSALRWVGPERLDELNWMDADRPFLSLLRERQLDGVPLEGGGTGGAVRIGETVRRPTGPWTPAVHELLRFLHGRASVPEVLGFDARGREILRYIPGTTIRPDDEMLTDAQVVAVARRLRVFHDVVASYRPTGVVTWRYGDRALADDEIICHNDPGAYNWAFSGDDAVGLFDWDMAGPGVPLDDVGFAAWTCMPLYRDIVPPDIARRLSLFAQAYGKYDAREIFDASLQRMRLAAGRIAEGQARGDAGLLNLAKVGEPRRTRDRVARAESARAAIERLLDRDG</sequence>
<dbReference type="EC" id="3.6.1.55" evidence="11"/>
<keyword evidence="9" id="KW-0234">DNA repair</keyword>
<evidence type="ECO:0000313" key="14">
    <source>
        <dbReference type="EMBL" id="PRZ41821.1"/>
    </source>
</evidence>
<dbReference type="InterPro" id="IPR002575">
    <property type="entry name" value="Aminoglycoside_PTrfase"/>
</dbReference>
<dbReference type="SUPFAM" id="SSF55811">
    <property type="entry name" value="Nudix"/>
    <property type="match status" value="1"/>
</dbReference>
<dbReference type="InterPro" id="IPR000086">
    <property type="entry name" value="NUDIX_hydrolase_dom"/>
</dbReference>
<comment type="caution">
    <text evidence="14">The sequence shown here is derived from an EMBL/GenBank/DDBJ whole genome shotgun (WGS) entry which is preliminary data.</text>
</comment>
<evidence type="ECO:0000256" key="12">
    <source>
        <dbReference type="RuleBase" id="RU003476"/>
    </source>
</evidence>
<evidence type="ECO:0000256" key="11">
    <source>
        <dbReference type="ARBA" id="ARBA00038905"/>
    </source>
</evidence>
<name>A0A2T0ZZP1_9ACTN</name>
<feature type="domain" description="Nudix hydrolase" evidence="13">
    <location>
        <begin position="4"/>
        <end position="129"/>
    </location>
</feature>
<evidence type="ECO:0000313" key="15">
    <source>
        <dbReference type="Proteomes" id="UP000237752"/>
    </source>
</evidence>
<dbReference type="InterPro" id="IPR020084">
    <property type="entry name" value="NUDIX_hydrolase_CS"/>
</dbReference>
<dbReference type="PANTHER" id="PTHR47707">
    <property type="entry name" value="8-OXO-DGTP DIPHOSPHATASE"/>
    <property type="match status" value="1"/>
</dbReference>
<keyword evidence="7 12" id="KW-0378">Hydrolase</keyword>
<gene>
    <name evidence="14" type="ORF">CLV47_108181</name>
</gene>
<dbReference type="CDD" id="cd03425">
    <property type="entry name" value="NUDIX_MutT_NudA_like"/>
    <property type="match status" value="1"/>
</dbReference>
<protein>
    <recommendedName>
        <fullName evidence="11">8-oxo-dGTP diphosphatase</fullName>
        <ecNumber evidence="11">3.6.1.55</ecNumber>
    </recommendedName>
</protein>
<dbReference type="GO" id="GO:0008413">
    <property type="term" value="F:8-oxo-7,8-dihydroguanosine triphosphate pyrophosphatase activity"/>
    <property type="evidence" value="ECO:0007669"/>
    <property type="project" value="TreeGrafter"/>
</dbReference>